<proteinExistence type="predicted"/>
<feature type="region of interest" description="Disordered" evidence="5">
    <location>
        <begin position="401"/>
        <end position="420"/>
    </location>
</feature>
<accession>A0A9P7N7F6</accession>
<keyword evidence="2 6" id="KW-0812">Transmembrane</keyword>
<feature type="transmembrane region" description="Helical" evidence="6">
    <location>
        <begin position="462"/>
        <end position="485"/>
    </location>
</feature>
<evidence type="ECO:0000313" key="8">
    <source>
        <dbReference type="Proteomes" id="UP000748025"/>
    </source>
</evidence>
<sequence length="585" mass="64170">MALASQSLDNDTRGWIMCVVSGIACIFGASIVCVDFIVRLFPGKHNFRIQESSLFLASSLSLSFGVMMFSALYSMLPESKGYLEKDGWDDQPAGLLIMGCFIGGFVGIQAVSRLLHRLMPSHVVDCDHTHDDTTPPPQDSHLCDHDRRRSRVSRARRRLSRPRSSSSRHAHAANKLDTEHFALQDGAAVDATESTPLLPPPKTTTTTTTTDADAHGARKPTHSRHASAVDGQMLQRSSSPFTRTRTRTRPSRHNTATDAEAIAHRPSMFNMQRRLISFVKDTKCNCDEEGSCYGYTDPCGQECFKHLTTRQLQRPSRSASRQPAMIRTTTGPLYPRAGSVFHGTGHHHAPDSDQPVSPSHRTSRAASREPHVFPADEPSGTEPGESDHDHRSLCAAAHHDADADIESQQQRQQQQQHHHHVPANAFLSIGLQTSIAIALHKFPEGFITYATNHANPALGFNVFMALFVHNISEGFAMCLPLYMALGSRWRAITWSAVLGGLSQPLGAAMAVAWFRLAQRSNMSPNAVVYACLFAITSGIMVSVGLQLFVEGLSLNHNRNLCIFFAFLGMAVLGLSNALFAAHDSH</sequence>
<organism evidence="7 8">
    <name type="scientific">Claviceps pusilla</name>
    <dbReference type="NCBI Taxonomy" id="123648"/>
    <lineage>
        <taxon>Eukaryota</taxon>
        <taxon>Fungi</taxon>
        <taxon>Dikarya</taxon>
        <taxon>Ascomycota</taxon>
        <taxon>Pezizomycotina</taxon>
        <taxon>Sordariomycetes</taxon>
        <taxon>Hypocreomycetidae</taxon>
        <taxon>Hypocreales</taxon>
        <taxon>Clavicipitaceae</taxon>
        <taxon>Claviceps</taxon>
    </lineage>
</organism>
<feature type="region of interest" description="Disordered" evidence="5">
    <location>
        <begin position="190"/>
        <end position="265"/>
    </location>
</feature>
<keyword evidence="4 6" id="KW-0472">Membrane</keyword>
<dbReference type="OrthoDB" id="262547at2759"/>
<feature type="transmembrane region" description="Helical" evidence="6">
    <location>
        <begin position="560"/>
        <end position="581"/>
    </location>
</feature>
<feature type="region of interest" description="Disordered" evidence="5">
    <location>
        <begin position="309"/>
        <end position="390"/>
    </location>
</feature>
<keyword evidence="8" id="KW-1185">Reference proteome</keyword>
<evidence type="ECO:0000256" key="3">
    <source>
        <dbReference type="ARBA" id="ARBA00022989"/>
    </source>
</evidence>
<evidence type="ECO:0000313" key="7">
    <source>
        <dbReference type="EMBL" id="KAG5994450.1"/>
    </source>
</evidence>
<feature type="compositionally biased region" description="Polar residues" evidence="5">
    <location>
        <begin position="309"/>
        <end position="331"/>
    </location>
</feature>
<keyword evidence="3 6" id="KW-1133">Transmembrane helix</keyword>
<comment type="subcellular location">
    <subcellularLocation>
        <location evidence="1">Membrane</location>
        <topology evidence="1">Multi-pass membrane protein</topology>
    </subcellularLocation>
</comment>
<name>A0A9P7N7F6_9HYPO</name>
<gene>
    <name evidence="7" type="ORF">E4U43_003234</name>
</gene>
<evidence type="ECO:0008006" key="9">
    <source>
        <dbReference type="Google" id="ProtNLM"/>
    </source>
</evidence>
<evidence type="ECO:0000256" key="1">
    <source>
        <dbReference type="ARBA" id="ARBA00004141"/>
    </source>
</evidence>
<dbReference type="Proteomes" id="UP000748025">
    <property type="component" value="Unassembled WGS sequence"/>
</dbReference>
<feature type="transmembrane region" description="Helical" evidence="6">
    <location>
        <begin position="93"/>
        <end position="111"/>
    </location>
</feature>
<dbReference type="PANTHER" id="PTHR11040">
    <property type="entry name" value="ZINC/IRON TRANSPORTER"/>
    <property type="match status" value="1"/>
</dbReference>
<protein>
    <recommendedName>
        <fullName evidence="9">Vacuolar zinc efflux protein</fullName>
    </recommendedName>
</protein>
<feature type="transmembrane region" description="Helical" evidence="6">
    <location>
        <begin position="53"/>
        <end position="73"/>
    </location>
</feature>
<evidence type="ECO:0000256" key="2">
    <source>
        <dbReference type="ARBA" id="ARBA00022692"/>
    </source>
</evidence>
<dbReference type="GO" id="GO:0016020">
    <property type="term" value="C:membrane"/>
    <property type="evidence" value="ECO:0007669"/>
    <property type="project" value="UniProtKB-SubCell"/>
</dbReference>
<feature type="transmembrane region" description="Helical" evidence="6">
    <location>
        <begin position="14"/>
        <end position="41"/>
    </location>
</feature>
<feature type="region of interest" description="Disordered" evidence="5">
    <location>
        <begin position="129"/>
        <end position="177"/>
    </location>
</feature>
<dbReference type="AlphaFoldDB" id="A0A9P7N7F6"/>
<evidence type="ECO:0000256" key="6">
    <source>
        <dbReference type="SAM" id="Phobius"/>
    </source>
</evidence>
<feature type="compositionally biased region" description="Basic residues" evidence="5">
    <location>
        <begin position="148"/>
        <end position="172"/>
    </location>
</feature>
<dbReference type="EMBL" id="SRPW01002232">
    <property type="protein sequence ID" value="KAG5994450.1"/>
    <property type="molecule type" value="Genomic_DNA"/>
</dbReference>
<dbReference type="PANTHER" id="PTHR11040:SF210">
    <property type="entry name" value="ZINC-REGULATED TRANSPORTER 3"/>
    <property type="match status" value="1"/>
</dbReference>
<evidence type="ECO:0000256" key="5">
    <source>
        <dbReference type="SAM" id="MobiDB-lite"/>
    </source>
</evidence>
<dbReference type="GO" id="GO:0005385">
    <property type="term" value="F:zinc ion transmembrane transporter activity"/>
    <property type="evidence" value="ECO:0007669"/>
    <property type="project" value="TreeGrafter"/>
</dbReference>
<dbReference type="Pfam" id="PF02535">
    <property type="entry name" value="Zip"/>
    <property type="match status" value="1"/>
</dbReference>
<dbReference type="InterPro" id="IPR003689">
    <property type="entry name" value="ZIP"/>
</dbReference>
<evidence type="ECO:0000256" key="4">
    <source>
        <dbReference type="ARBA" id="ARBA00023136"/>
    </source>
</evidence>
<reference evidence="7" key="1">
    <citation type="journal article" date="2020" name="bioRxiv">
        <title>Whole genome comparisons of ergot fungi reveals the divergence and evolution of species within the genus Claviceps are the result of varying mechanisms driving genome evolution and host range expansion.</title>
        <authorList>
            <person name="Wyka S.A."/>
            <person name="Mondo S.J."/>
            <person name="Liu M."/>
            <person name="Dettman J."/>
            <person name="Nalam V."/>
            <person name="Broders K.D."/>
        </authorList>
    </citation>
    <scope>NUCLEOTIDE SEQUENCE</scope>
    <source>
        <strain evidence="7">CCC 602</strain>
    </source>
</reference>
<comment type="caution">
    <text evidence="7">The sequence shown here is derived from an EMBL/GenBank/DDBJ whole genome shotgun (WGS) entry which is preliminary data.</text>
</comment>
<feature type="transmembrane region" description="Helical" evidence="6">
    <location>
        <begin position="526"/>
        <end position="548"/>
    </location>
</feature>
<feature type="transmembrane region" description="Helical" evidence="6">
    <location>
        <begin position="492"/>
        <end position="514"/>
    </location>
</feature>